<dbReference type="PROSITE" id="PS00491">
    <property type="entry name" value="PROLINE_PEPTIDASE"/>
    <property type="match status" value="1"/>
</dbReference>
<dbReference type="PANTHER" id="PTHR46112">
    <property type="entry name" value="AMINOPEPTIDASE"/>
    <property type="match status" value="1"/>
</dbReference>
<evidence type="ECO:0000259" key="4">
    <source>
        <dbReference type="Pfam" id="PF00557"/>
    </source>
</evidence>
<keyword evidence="2" id="KW-0378">Hydrolase</keyword>
<dbReference type="InterPro" id="IPR000587">
    <property type="entry name" value="Creatinase_N"/>
</dbReference>
<evidence type="ECO:0000256" key="1">
    <source>
        <dbReference type="ARBA" id="ARBA00022723"/>
    </source>
</evidence>
<gene>
    <name evidence="6" type="ORF">SAMN05216438_11218</name>
</gene>
<comment type="similarity">
    <text evidence="3">Belongs to the peptidase M24B family.</text>
</comment>
<dbReference type="SUPFAM" id="SSF55920">
    <property type="entry name" value="Creatinase/aminopeptidase"/>
    <property type="match status" value="1"/>
</dbReference>
<dbReference type="AlphaFoldDB" id="A0A1I4I2R0"/>
<accession>A0A1I4I2R0</accession>
<evidence type="ECO:0000256" key="3">
    <source>
        <dbReference type="RuleBase" id="RU000590"/>
    </source>
</evidence>
<dbReference type="GO" id="GO:0004177">
    <property type="term" value="F:aminopeptidase activity"/>
    <property type="evidence" value="ECO:0007669"/>
    <property type="project" value="UniProtKB-KW"/>
</dbReference>
<dbReference type="EMBL" id="FOTJ01000012">
    <property type="protein sequence ID" value="SFL48101.1"/>
    <property type="molecule type" value="Genomic_DNA"/>
</dbReference>
<keyword evidence="6" id="KW-0031">Aminopeptidase</keyword>
<dbReference type="RefSeq" id="WP_074751565.1">
    <property type="nucleotide sequence ID" value="NZ_FOTJ01000012.1"/>
</dbReference>
<proteinExistence type="inferred from homology"/>
<dbReference type="Pfam" id="PF00557">
    <property type="entry name" value="Peptidase_M24"/>
    <property type="match status" value="1"/>
</dbReference>
<protein>
    <submittedName>
        <fullName evidence="6">Xaa-Pro aminopeptidase</fullName>
    </submittedName>
</protein>
<dbReference type="Proteomes" id="UP000181969">
    <property type="component" value="Unassembled WGS sequence"/>
</dbReference>
<dbReference type="InterPro" id="IPR036005">
    <property type="entry name" value="Creatinase/aminopeptidase-like"/>
</dbReference>
<dbReference type="GO" id="GO:0046872">
    <property type="term" value="F:metal ion binding"/>
    <property type="evidence" value="ECO:0007669"/>
    <property type="project" value="UniProtKB-KW"/>
</dbReference>
<organism evidence="6 7">
    <name type="scientific">Lactococcus garvieae</name>
    <dbReference type="NCBI Taxonomy" id="1363"/>
    <lineage>
        <taxon>Bacteria</taxon>
        <taxon>Bacillati</taxon>
        <taxon>Bacillota</taxon>
        <taxon>Bacilli</taxon>
        <taxon>Lactobacillales</taxon>
        <taxon>Streptococcaceae</taxon>
        <taxon>Lactococcus</taxon>
    </lineage>
</organism>
<evidence type="ECO:0000313" key="6">
    <source>
        <dbReference type="EMBL" id="SFL48101.1"/>
    </source>
</evidence>
<name>A0A1I4I2R0_9LACT</name>
<feature type="domain" description="Creatinase N-terminal" evidence="5">
    <location>
        <begin position="2"/>
        <end position="123"/>
    </location>
</feature>
<dbReference type="CDD" id="cd01092">
    <property type="entry name" value="APP-like"/>
    <property type="match status" value="1"/>
</dbReference>
<sequence length="349" mass="38806">MRISNLKEKIARENLDGLVLTDMKNIYYLTGFSGTAGTVFMTADHAYFMTDDRYIGIARQLITGFEIIQTRDALSEIAALAEDLQTVGFEDTVDFAFYRVLAEKLKKAKLVPTTNFVAELRQIKESDEIATIKKACQIADKAFEAVLRYIEPGRTEIEVANFLDFKMREMGASGISFDTIVASGKRSSLPHGVATHKMIEFGDPVTIDFGCYYNHYASDMTRTVFVGEASPKMREIYHTVRQANEALITEAKEGMSLADFDKVPRDVIEAASYGEYFTHGIGHGLGLDVHEIPYFGAKAKGALKSNMIVTDEPGIYIPDFGGVRIEDDLLITEEGCQVLTQSPKELLIL</sequence>
<dbReference type="OrthoDB" id="9806388at2"/>
<evidence type="ECO:0000256" key="2">
    <source>
        <dbReference type="ARBA" id="ARBA00022801"/>
    </source>
</evidence>
<dbReference type="Pfam" id="PF01321">
    <property type="entry name" value="Creatinase_N"/>
    <property type="match status" value="1"/>
</dbReference>
<keyword evidence="1 3" id="KW-0479">Metal-binding</keyword>
<dbReference type="Gene3D" id="3.90.230.10">
    <property type="entry name" value="Creatinase/methionine aminopeptidase superfamily"/>
    <property type="match status" value="1"/>
</dbReference>
<feature type="domain" description="Peptidase M24" evidence="4">
    <location>
        <begin position="131"/>
        <end position="333"/>
    </location>
</feature>
<dbReference type="SUPFAM" id="SSF53092">
    <property type="entry name" value="Creatinase/prolidase N-terminal domain"/>
    <property type="match status" value="1"/>
</dbReference>
<dbReference type="InterPro" id="IPR029149">
    <property type="entry name" value="Creatin/AminoP/Spt16_N"/>
</dbReference>
<reference evidence="6 7" key="1">
    <citation type="submission" date="2016-10" db="EMBL/GenBank/DDBJ databases">
        <authorList>
            <person name="de Groot N.N."/>
        </authorList>
    </citation>
    <scope>NUCLEOTIDE SEQUENCE [LARGE SCALE GENOMIC DNA]</scope>
    <source>
        <strain evidence="6 7">M79</strain>
    </source>
</reference>
<dbReference type="InterPro" id="IPR000994">
    <property type="entry name" value="Pept_M24"/>
</dbReference>
<dbReference type="InterPro" id="IPR050659">
    <property type="entry name" value="Peptidase_M24B"/>
</dbReference>
<dbReference type="Gene3D" id="3.40.350.10">
    <property type="entry name" value="Creatinase/prolidase N-terminal domain"/>
    <property type="match status" value="1"/>
</dbReference>
<evidence type="ECO:0000259" key="5">
    <source>
        <dbReference type="Pfam" id="PF01321"/>
    </source>
</evidence>
<dbReference type="PANTHER" id="PTHR46112:SF3">
    <property type="entry name" value="AMINOPEPTIDASE YPDF"/>
    <property type="match status" value="1"/>
</dbReference>
<keyword evidence="6" id="KW-0645">Protease</keyword>
<dbReference type="InterPro" id="IPR001131">
    <property type="entry name" value="Peptidase_M24B_aminopep-P_CS"/>
</dbReference>
<evidence type="ECO:0000313" key="7">
    <source>
        <dbReference type="Proteomes" id="UP000181969"/>
    </source>
</evidence>